<dbReference type="PANTHER" id="PTHR35446:SF2">
    <property type="entry name" value="CARBOXYMUCONOLACTONE DECARBOXYLASE-LIKE DOMAIN-CONTAINING PROTEIN"/>
    <property type="match status" value="1"/>
</dbReference>
<dbReference type="NCBIfam" id="TIGR04030">
    <property type="entry name" value="perox_Avi_7169"/>
    <property type="match status" value="1"/>
</dbReference>
<comment type="caution">
    <text evidence="2">The sequence shown here is derived from an EMBL/GenBank/DDBJ whole genome shotgun (WGS) entry which is preliminary data.</text>
</comment>
<dbReference type="EMBL" id="JAXOJX010000024">
    <property type="protein sequence ID" value="MDZ5458009.1"/>
    <property type="molecule type" value="Genomic_DNA"/>
</dbReference>
<evidence type="ECO:0000259" key="1">
    <source>
        <dbReference type="Pfam" id="PF02627"/>
    </source>
</evidence>
<dbReference type="InterPro" id="IPR004675">
    <property type="entry name" value="AhpD_core"/>
</dbReference>
<protein>
    <submittedName>
        <fullName evidence="2">Alkylhydroperoxidase domain protein</fullName>
    </submittedName>
</protein>
<feature type="domain" description="Carboxymuconolactone decarboxylase-like" evidence="1">
    <location>
        <begin position="242"/>
        <end position="296"/>
    </location>
</feature>
<keyword evidence="3" id="KW-1185">Reference proteome</keyword>
<proteinExistence type="predicted"/>
<dbReference type="NCBIfam" id="TIGR01926">
    <property type="entry name" value="peroxid_rel"/>
    <property type="match status" value="1"/>
</dbReference>
<dbReference type="InterPro" id="IPR029032">
    <property type="entry name" value="AhpD-like"/>
</dbReference>
<organism evidence="2 3">
    <name type="scientific">Azohydromonas lata</name>
    <dbReference type="NCBI Taxonomy" id="45677"/>
    <lineage>
        <taxon>Bacteria</taxon>
        <taxon>Pseudomonadati</taxon>
        <taxon>Pseudomonadota</taxon>
        <taxon>Betaproteobacteria</taxon>
        <taxon>Burkholderiales</taxon>
        <taxon>Sphaerotilaceae</taxon>
        <taxon>Azohydromonas</taxon>
    </lineage>
</organism>
<dbReference type="RefSeq" id="WP_322466184.1">
    <property type="nucleotide sequence ID" value="NZ_JAXOJX010000024.1"/>
</dbReference>
<dbReference type="InterPro" id="IPR003779">
    <property type="entry name" value="CMD-like"/>
</dbReference>
<sequence>MSTSAQSPVLQPQDTLVAQLAGVQPGSALAAALATREEFLLNTEASGHVLFEGGDLQRLSLAQRLAFALATSQAQADEQLIAHYGQRLAAVGGAPADDVRQQAALVHVQRLATAPVSAGQASLRALEAAGWSADAIVTLAQIVAYTSFQSRLVAGLRLIAGTAGQTMAVPVEVRAGTWHTQPQTGSGKPAPTAFTRDELGWEPWLAPRDHATLTGSEAAKLEKAGHLRSDYFMLLARDLPVLEHRTRTDKGIFYSHGGLPRAERELAATVSSKVNGCIYCASVHARKAAYLAGDVNAVDALLAVAPGADLAAHQNPRWQAQIRLAAQLAATPQAANASHLATLRAMGLSELELLDLVGSVAFFSWANRLMLTLGEPFLLVA</sequence>
<dbReference type="NCBIfam" id="TIGR00778">
    <property type="entry name" value="ahpD_dom"/>
    <property type="match status" value="1"/>
</dbReference>
<name>A0ABU5IFW7_9BURK</name>
<dbReference type="SUPFAM" id="SSF69118">
    <property type="entry name" value="AhpD-like"/>
    <property type="match status" value="2"/>
</dbReference>
<evidence type="ECO:0000313" key="2">
    <source>
        <dbReference type="EMBL" id="MDZ5458009.1"/>
    </source>
</evidence>
<dbReference type="InterPro" id="IPR010195">
    <property type="entry name" value="Uncharacterised_peroxidase-rel"/>
</dbReference>
<dbReference type="PANTHER" id="PTHR35446">
    <property type="entry name" value="SI:CH211-175M2.5"/>
    <property type="match status" value="1"/>
</dbReference>
<evidence type="ECO:0000313" key="3">
    <source>
        <dbReference type="Proteomes" id="UP001293718"/>
    </source>
</evidence>
<dbReference type="Pfam" id="PF02627">
    <property type="entry name" value="CMD"/>
    <property type="match status" value="1"/>
</dbReference>
<dbReference type="Proteomes" id="UP001293718">
    <property type="component" value="Unassembled WGS sequence"/>
</dbReference>
<gene>
    <name evidence="2" type="ORF">SM757_15630</name>
</gene>
<dbReference type="InterPro" id="IPR023923">
    <property type="entry name" value="AhpD_Avi7169"/>
</dbReference>
<dbReference type="Gene3D" id="1.20.1290.10">
    <property type="entry name" value="AhpD-like"/>
    <property type="match status" value="2"/>
</dbReference>
<accession>A0ABU5IFW7</accession>
<reference evidence="2 3" key="1">
    <citation type="submission" date="2023-11" db="EMBL/GenBank/DDBJ databases">
        <title>Draft genome of Azohydromonas lata strain H1 (DSM1123), a polyhydroxyalkanoate producer.</title>
        <authorList>
            <person name="Traversa D."/>
            <person name="D'Addabbo P."/>
            <person name="Pazzani C."/>
            <person name="Manzari C."/>
            <person name="Chiara M."/>
            <person name="Scrascia M."/>
        </authorList>
    </citation>
    <scope>NUCLEOTIDE SEQUENCE [LARGE SCALE GENOMIC DNA]</scope>
    <source>
        <strain evidence="2 3">H1</strain>
    </source>
</reference>